<proteinExistence type="predicted"/>
<name>A0AAD9D9F2_9STRA</name>
<evidence type="ECO:0000256" key="2">
    <source>
        <dbReference type="SAM" id="SignalP"/>
    </source>
</evidence>
<organism evidence="3 4">
    <name type="scientific">Skeletonema marinoi</name>
    <dbReference type="NCBI Taxonomy" id="267567"/>
    <lineage>
        <taxon>Eukaryota</taxon>
        <taxon>Sar</taxon>
        <taxon>Stramenopiles</taxon>
        <taxon>Ochrophyta</taxon>
        <taxon>Bacillariophyta</taxon>
        <taxon>Coscinodiscophyceae</taxon>
        <taxon>Thalassiosirophycidae</taxon>
        <taxon>Thalassiosirales</taxon>
        <taxon>Skeletonemataceae</taxon>
        <taxon>Skeletonema</taxon>
        <taxon>Skeletonema marinoi-dohrnii complex</taxon>
    </lineage>
</organism>
<dbReference type="Proteomes" id="UP001224775">
    <property type="component" value="Unassembled WGS sequence"/>
</dbReference>
<keyword evidence="4" id="KW-1185">Reference proteome</keyword>
<sequence length="165" mass="16914">MKIYIALFTTLIAAGHFTNVSAADAAASVDGASHPHLRALADVDVACRSGCNNDNHCSGSVCSVNGGSDCSGVCCSATECNANGDGCPSGAKCDTGYDGSTSGCHGCLISDNGFVPHSELKQAASTPVDVDVIEEVEEEEEVDSIQDHEDDVEASSLRASILKEE</sequence>
<protein>
    <submittedName>
        <fullName evidence="3">Uncharacterized protein</fullName>
    </submittedName>
</protein>
<dbReference type="EMBL" id="JATAAI010000023">
    <property type="protein sequence ID" value="KAK1737684.1"/>
    <property type="molecule type" value="Genomic_DNA"/>
</dbReference>
<reference evidence="3" key="1">
    <citation type="submission" date="2023-06" db="EMBL/GenBank/DDBJ databases">
        <title>Survivors Of The Sea: Transcriptome response of Skeletonema marinoi to long-term dormancy.</title>
        <authorList>
            <person name="Pinder M.I.M."/>
            <person name="Kourtchenko O."/>
            <person name="Robertson E.K."/>
            <person name="Larsson T."/>
            <person name="Maumus F."/>
            <person name="Osuna-Cruz C.M."/>
            <person name="Vancaester E."/>
            <person name="Stenow R."/>
            <person name="Vandepoele K."/>
            <person name="Ploug H."/>
            <person name="Bruchert V."/>
            <person name="Godhe A."/>
            <person name="Topel M."/>
        </authorList>
    </citation>
    <scope>NUCLEOTIDE SEQUENCE</scope>
    <source>
        <strain evidence="3">R05AC</strain>
    </source>
</reference>
<comment type="caution">
    <text evidence="3">The sequence shown here is derived from an EMBL/GenBank/DDBJ whole genome shotgun (WGS) entry which is preliminary data.</text>
</comment>
<feature type="chain" id="PRO_5042284428" evidence="2">
    <location>
        <begin position="23"/>
        <end position="165"/>
    </location>
</feature>
<gene>
    <name evidence="3" type="ORF">QTG54_011456</name>
</gene>
<feature type="region of interest" description="Disordered" evidence="1">
    <location>
        <begin position="137"/>
        <end position="165"/>
    </location>
</feature>
<evidence type="ECO:0000256" key="1">
    <source>
        <dbReference type="SAM" id="MobiDB-lite"/>
    </source>
</evidence>
<evidence type="ECO:0000313" key="3">
    <source>
        <dbReference type="EMBL" id="KAK1737684.1"/>
    </source>
</evidence>
<feature type="compositionally biased region" description="Acidic residues" evidence="1">
    <location>
        <begin position="137"/>
        <end position="153"/>
    </location>
</feature>
<evidence type="ECO:0000313" key="4">
    <source>
        <dbReference type="Proteomes" id="UP001224775"/>
    </source>
</evidence>
<dbReference type="AlphaFoldDB" id="A0AAD9D9F2"/>
<accession>A0AAD9D9F2</accession>
<feature type="signal peptide" evidence="2">
    <location>
        <begin position="1"/>
        <end position="22"/>
    </location>
</feature>
<keyword evidence="2" id="KW-0732">Signal</keyword>